<protein>
    <submittedName>
        <fullName evidence="2">Uncharacterized protein</fullName>
    </submittedName>
</protein>
<dbReference type="EMBL" id="MU839042">
    <property type="protein sequence ID" value="KAK1762144.1"/>
    <property type="molecule type" value="Genomic_DNA"/>
</dbReference>
<evidence type="ECO:0000313" key="3">
    <source>
        <dbReference type="Proteomes" id="UP001244011"/>
    </source>
</evidence>
<feature type="compositionally biased region" description="Polar residues" evidence="1">
    <location>
        <begin position="171"/>
        <end position="195"/>
    </location>
</feature>
<evidence type="ECO:0000313" key="2">
    <source>
        <dbReference type="EMBL" id="KAK1762144.1"/>
    </source>
</evidence>
<dbReference type="AlphaFoldDB" id="A0AAJ0BPL1"/>
<feature type="compositionally biased region" description="Basic and acidic residues" evidence="1">
    <location>
        <begin position="116"/>
        <end position="128"/>
    </location>
</feature>
<comment type="caution">
    <text evidence="2">The sequence shown here is derived from an EMBL/GenBank/DDBJ whole genome shotgun (WGS) entry which is preliminary data.</text>
</comment>
<feature type="region of interest" description="Disordered" evidence="1">
    <location>
        <begin position="1"/>
        <end position="20"/>
    </location>
</feature>
<feature type="region of interest" description="Disordered" evidence="1">
    <location>
        <begin position="455"/>
        <end position="484"/>
    </location>
</feature>
<feature type="region of interest" description="Disordered" evidence="1">
    <location>
        <begin position="112"/>
        <end position="418"/>
    </location>
</feature>
<feature type="compositionally biased region" description="Polar residues" evidence="1">
    <location>
        <begin position="281"/>
        <end position="295"/>
    </location>
</feature>
<reference evidence="2" key="1">
    <citation type="submission" date="2023-06" db="EMBL/GenBank/DDBJ databases">
        <title>Genome-scale phylogeny and comparative genomics of the fungal order Sordariales.</title>
        <authorList>
            <consortium name="Lawrence Berkeley National Laboratory"/>
            <person name="Hensen N."/>
            <person name="Bonometti L."/>
            <person name="Westerberg I."/>
            <person name="Brannstrom I.O."/>
            <person name="Guillou S."/>
            <person name="Cros-Aarteil S."/>
            <person name="Calhoun S."/>
            <person name="Haridas S."/>
            <person name="Kuo A."/>
            <person name="Mondo S."/>
            <person name="Pangilinan J."/>
            <person name="Riley R."/>
            <person name="Labutti K."/>
            <person name="Andreopoulos B."/>
            <person name="Lipzen A."/>
            <person name="Chen C."/>
            <person name="Yanf M."/>
            <person name="Daum C."/>
            <person name="Ng V."/>
            <person name="Clum A."/>
            <person name="Steindorff A."/>
            <person name="Ohm R."/>
            <person name="Martin F."/>
            <person name="Silar P."/>
            <person name="Natvig D."/>
            <person name="Lalanne C."/>
            <person name="Gautier V."/>
            <person name="Ament-Velasquez S.L."/>
            <person name="Kruys A."/>
            <person name="Hutchinson M.I."/>
            <person name="Powell A.J."/>
            <person name="Barry K."/>
            <person name="Miller A.N."/>
            <person name="Grigoriev I.V."/>
            <person name="Debuchy R."/>
            <person name="Gladieux P."/>
            <person name="Thoren M.H."/>
            <person name="Johannesson H."/>
        </authorList>
    </citation>
    <scope>NUCLEOTIDE SEQUENCE</scope>
    <source>
        <strain evidence="2">8032-3</strain>
    </source>
</reference>
<organism evidence="2 3">
    <name type="scientific">Phialemonium atrogriseum</name>
    <dbReference type="NCBI Taxonomy" id="1093897"/>
    <lineage>
        <taxon>Eukaryota</taxon>
        <taxon>Fungi</taxon>
        <taxon>Dikarya</taxon>
        <taxon>Ascomycota</taxon>
        <taxon>Pezizomycotina</taxon>
        <taxon>Sordariomycetes</taxon>
        <taxon>Sordariomycetidae</taxon>
        <taxon>Cephalothecales</taxon>
        <taxon>Cephalothecaceae</taxon>
        <taxon>Phialemonium</taxon>
    </lineage>
</organism>
<dbReference type="GeneID" id="85316105"/>
<feature type="region of interest" description="Disordered" evidence="1">
    <location>
        <begin position="60"/>
        <end position="87"/>
    </location>
</feature>
<gene>
    <name evidence="2" type="ORF">QBC33DRAFT_623905</name>
</gene>
<feature type="compositionally biased region" description="Basic and acidic residues" evidence="1">
    <location>
        <begin position="361"/>
        <end position="372"/>
    </location>
</feature>
<keyword evidence="3" id="KW-1185">Reference proteome</keyword>
<sequence length="502" mass="53268">MARKNNTKDKAQPGVNRGMRGRQLLRFIAHLRETDISSDKITAAMETDPGLLFAKHLASNVPQEDSSQDNEEEEEERFPPSWPARGTFKSWINGSYKAWREESIRNKSFDPVAAAAREKKQQEKEKATLEINNNTAAGGSDHGSGERHQDPAGGDHLPGNNVPTPSPDGHVQSSDKSPSPSMNPKRSHLPSTGPSTVALGAKPVEFQPKLPVSPVPPALEKPKIPPVQHAASAGHSTVSSGMPPAQHDKRPVPSASSPEDLHRPYPGKSSTPPVQPPLPTTDHQAPQATSTTSTVYGHRTFTYFDSDGFPGEPRPPTPRPNIRDALLPQSCRPEPRVLVVHNNPPPPRSDKGSAPVPNDAEQTRAKTIDHRYVPSGANPDTYSGHAIPGLAPAQASGKQPSFGPTLAPDTGKGTAAASSTGISAVAGPATVIGPSGGGGGTALTRENLLRNAAAHRNAGSAAEMRERDAAGAAGAVGRGDPEVNGDWYRWYAEVHNRKRREG</sequence>
<feature type="compositionally biased region" description="Basic and acidic residues" evidence="1">
    <location>
        <begin position="1"/>
        <end position="11"/>
    </location>
</feature>
<dbReference type="Proteomes" id="UP001244011">
    <property type="component" value="Unassembled WGS sequence"/>
</dbReference>
<evidence type="ECO:0000256" key="1">
    <source>
        <dbReference type="SAM" id="MobiDB-lite"/>
    </source>
</evidence>
<accession>A0AAJ0BPL1</accession>
<feature type="compositionally biased region" description="Acidic residues" evidence="1">
    <location>
        <begin position="66"/>
        <end position="76"/>
    </location>
</feature>
<name>A0AAJ0BPL1_9PEZI</name>
<proteinExistence type="predicted"/>
<dbReference type="RefSeq" id="XP_060278357.1">
    <property type="nucleotide sequence ID" value="XM_060432918.1"/>
</dbReference>